<evidence type="ECO:0000313" key="1">
    <source>
        <dbReference type="EMBL" id="GFY20679.1"/>
    </source>
</evidence>
<organism evidence="1 2">
    <name type="scientific">Trichonephila clavipes</name>
    <name type="common">Golden silk orbweaver</name>
    <name type="synonym">Nephila clavipes</name>
    <dbReference type="NCBI Taxonomy" id="2585209"/>
    <lineage>
        <taxon>Eukaryota</taxon>
        <taxon>Metazoa</taxon>
        <taxon>Ecdysozoa</taxon>
        <taxon>Arthropoda</taxon>
        <taxon>Chelicerata</taxon>
        <taxon>Arachnida</taxon>
        <taxon>Araneae</taxon>
        <taxon>Araneomorphae</taxon>
        <taxon>Entelegynae</taxon>
        <taxon>Araneoidea</taxon>
        <taxon>Nephilidae</taxon>
        <taxon>Trichonephila</taxon>
    </lineage>
</organism>
<dbReference type="AlphaFoldDB" id="A0A8X6VSE2"/>
<comment type="caution">
    <text evidence="1">The sequence shown here is derived from an EMBL/GenBank/DDBJ whole genome shotgun (WGS) entry which is preliminary data.</text>
</comment>
<protein>
    <submittedName>
        <fullName evidence="1">Uncharacterized protein</fullName>
    </submittedName>
</protein>
<accession>A0A8X6VSE2</accession>
<gene>
    <name evidence="1" type="ORF">TNCV_1119131</name>
</gene>
<sequence length="122" mass="13771">MAWLIIRSLESGQTQRTVVDAVGGKKYRCKTVESMPRIRACLTLAKARCTAIRNGNLTAERETLTQLMPCLTLQPLVTSFFKCQTSYVENVLECSPYLNPIERVWDKLGCRVARSPVSCRTE</sequence>
<dbReference type="EMBL" id="BMAU01021356">
    <property type="protein sequence ID" value="GFY20679.1"/>
    <property type="molecule type" value="Genomic_DNA"/>
</dbReference>
<evidence type="ECO:0000313" key="2">
    <source>
        <dbReference type="Proteomes" id="UP000887159"/>
    </source>
</evidence>
<keyword evidence="2" id="KW-1185">Reference proteome</keyword>
<proteinExistence type="predicted"/>
<reference evidence="1" key="1">
    <citation type="submission" date="2020-08" db="EMBL/GenBank/DDBJ databases">
        <title>Multicomponent nature underlies the extraordinary mechanical properties of spider dragline silk.</title>
        <authorList>
            <person name="Kono N."/>
            <person name="Nakamura H."/>
            <person name="Mori M."/>
            <person name="Yoshida Y."/>
            <person name="Ohtoshi R."/>
            <person name="Malay A.D."/>
            <person name="Moran D.A.P."/>
            <person name="Tomita M."/>
            <person name="Numata K."/>
            <person name="Arakawa K."/>
        </authorList>
    </citation>
    <scope>NUCLEOTIDE SEQUENCE</scope>
</reference>
<name>A0A8X6VSE2_TRICX</name>
<dbReference type="Proteomes" id="UP000887159">
    <property type="component" value="Unassembled WGS sequence"/>
</dbReference>